<feature type="transmembrane region" description="Helical" evidence="6">
    <location>
        <begin position="45"/>
        <end position="65"/>
    </location>
</feature>
<evidence type="ECO:0000256" key="4">
    <source>
        <dbReference type="ARBA" id="ARBA00022989"/>
    </source>
</evidence>
<organism evidence="8 9">
    <name type="scientific">Sulfurirhabdus autotrophica</name>
    <dbReference type="NCBI Taxonomy" id="1706046"/>
    <lineage>
        <taxon>Bacteria</taxon>
        <taxon>Pseudomonadati</taxon>
        <taxon>Pseudomonadota</taxon>
        <taxon>Betaproteobacteria</taxon>
        <taxon>Nitrosomonadales</taxon>
        <taxon>Sulfuricellaceae</taxon>
        <taxon>Sulfurirhabdus</taxon>
    </lineage>
</organism>
<evidence type="ECO:0000259" key="7">
    <source>
        <dbReference type="Pfam" id="PF06271"/>
    </source>
</evidence>
<evidence type="ECO:0000256" key="6">
    <source>
        <dbReference type="SAM" id="Phobius"/>
    </source>
</evidence>
<evidence type="ECO:0000256" key="2">
    <source>
        <dbReference type="ARBA" id="ARBA00022475"/>
    </source>
</evidence>
<comment type="subcellular location">
    <subcellularLocation>
        <location evidence="1">Cell membrane</location>
        <topology evidence="1">Multi-pass membrane protein</topology>
    </subcellularLocation>
</comment>
<dbReference type="EMBL" id="SMCO01000003">
    <property type="protein sequence ID" value="TCV89125.1"/>
    <property type="molecule type" value="Genomic_DNA"/>
</dbReference>
<evidence type="ECO:0000256" key="5">
    <source>
        <dbReference type="ARBA" id="ARBA00023136"/>
    </source>
</evidence>
<keyword evidence="4 6" id="KW-1133">Transmembrane helix</keyword>
<sequence length="128" mass="14772">MRRIFSMVYEVLLLAAVLFLASFIFISLTHDTQSVLMKPIFRGYLLMVCGVYFIWFWVNGGQTLAMKTWRLRLTSKNDSALTIKQAVLRFISAFFGICFFGVGILWALFDADKQFLHDRIAGTKIIQM</sequence>
<dbReference type="Pfam" id="PF06271">
    <property type="entry name" value="RDD"/>
    <property type="match status" value="1"/>
</dbReference>
<protein>
    <submittedName>
        <fullName evidence="8">RDD family protein</fullName>
    </submittedName>
</protein>
<evidence type="ECO:0000313" key="9">
    <source>
        <dbReference type="Proteomes" id="UP000295367"/>
    </source>
</evidence>
<feature type="transmembrane region" description="Helical" evidence="6">
    <location>
        <begin position="86"/>
        <end position="109"/>
    </location>
</feature>
<reference evidence="8 9" key="1">
    <citation type="submission" date="2019-03" db="EMBL/GenBank/DDBJ databases">
        <title>Genomic Encyclopedia of Type Strains, Phase IV (KMG-IV): sequencing the most valuable type-strain genomes for metagenomic binning, comparative biology and taxonomic classification.</title>
        <authorList>
            <person name="Goeker M."/>
        </authorList>
    </citation>
    <scope>NUCLEOTIDE SEQUENCE [LARGE SCALE GENOMIC DNA]</scope>
    <source>
        <strain evidence="8 9">DSM 100309</strain>
    </source>
</reference>
<dbReference type="GO" id="GO:0005886">
    <property type="term" value="C:plasma membrane"/>
    <property type="evidence" value="ECO:0007669"/>
    <property type="project" value="UniProtKB-SubCell"/>
</dbReference>
<dbReference type="PANTHER" id="PTHR36115">
    <property type="entry name" value="PROLINE-RICH ANTIGEN HOMOLOG-RELATED"/>
    <property type="match status" value="1"/>
</dbReference>
<dbReference type="InterPro" id="IPR051791">
    <property type="entry name" value="Pra-immunoreactive"/>
</dbReference>
<accession>A0A4R3Y9S4</accession>
<evidence type="ECO:0000256" key="3">
    <source>
        <dbReference type="ARBA" id="ARBA00022692"/>
    </source>
</evidence>
<evidence type="ECO:0000313" key="8">
    <source>
        <dbReference type="EMBL" id="TCV89125.1"/>
    </source>
</evidence>
<comment type="caution">
    <text evidence="8">The sequence shown here is derived from an EMBL/GenBank/DDBJ whole genome shotgun (WGS) entry which is preliminary data.</text>
</comment>
<dbReference type="InterPro" id="IPR010432">
    <property type="entry name" value="RDD"/>
</dbReference>
<name>A0A4R3Y9S4_9PROT</name>
<keyword evidence="5 6" id="KW-0472">Membrane</keyword>
<feature type="domain" description="RDD" evidence="7">
    <location>
        <begin position="1"/>
        <end position="122"/>
    </location>
</feature>
<gene>
    <name evidence="8" type="ORF">EDC63_103197</name>
</gene>
<keyword evidence="3 6" id="KW-0812">Transmembrane</keyword>
<dbReference type="AlphaFoldDB" id="A0A4R3Y9S4"/>
<dbReference type="Proteomes" id="UP000295367">
    <property type="component" value="Unassembled WGS sequence"/>
</dbReference>
<dbReference type="PANTHER" id="PTHR36115:SF10">
    <property type="entry name" value="RDD DOMAIN-CONTAINING PROTEIN"/>
    <property type="match status" value="1"/>
</dbReference>
<proteinExistence type="predicted"/>
<keyword evidence="2" id="KW-1003">Cell membrane</keyword>
<keyword evidence="9" id="KW-1185">Reference proteome</keyword>
<evidence type="ECO:0000256" key="1">
    <source>
        <dbReference type="ARBA" id="ARBA00004651"/>
    </source>
</evidence>